<dbReference type="SUPFAM" id="SSF58104">
    <property type="entry name" value="Methyl-accepting chemotaxis protein (MCP) signaling domain"/>
    <property type="match status" value="1"/>
</dbReference>
<dbReference type="Pfam" id="PF00015">
    <property type="entry name" value="MCPsignal"/>
    <property type="match status" value="1"/>
</dbReference>
<dbReference type="EMBL" id="BAAAGX010000004">
    <property type="protein sequence ID" value="GAA0224618.1"/>
    <property type="molecule type" value="Genomic_DNA"/>
</dbReference>
<feature type="region of interest" description="Disordered" evidence="4">
    <location>
        <begin position="105"/>
        <end position="127"/>
    </location>
</feature>
<dbReference type="InterPro" id="IPR004090">
    <property type="entry name" value="Chemotax_Me-accpt_rcpt"/>
</dbReference>
<dbReference type="Gene3D" id="1.10.287.950">
    <property type="entry name" value="Methyl-accepting chemotaxis protein"/>
    <property type="match status" value="1"/>
</dbReference>
<keyword evidence="1 3" id="KW-0807">Transducer</keyword>
<evidence type="ECO:0000313" key="7">
    <source>
        <dbReference type="Proteomes" id="UP001500967"/>
    </source>
</evidence>
<evidence type="ECO:0000256" key="1">
    <source>
        <dbReference type="ARBA" id="ARBA00023224"/>
    </source>
</evidence>
<dbReference type="Proteomes" id="UP001500967">
    <property type="component" value="Unassembled WGS sequence"/>
</dbReference>
<sequence>MHTEQATGDALRQSADAIRAVVEASAEIEAFVKLLNSVTEQTKLLALNASVEAARAGAAGRGFAIVASEVKDLAIRTADGSDAIRRSIDALRQRGLEAERALARLGGQSEDYSEKPGTSHRVQPALR</sequence>
<feature type="domain" description="Methyl-accepting transducer" evidence="5">
    <location>
        <begin position="1"/>
        <end position="94"/>
    </location>
</feature>
<reference evidence="6 7" key="1">
    <citation type="journal article" date="2019" name="Int. J. Syst. Evol. Microbiol.">
        <title>The Global Catalogue of Microorganisms (GCM) 10K type strain sequencing project: providing services to taxonomists for standard genome sequencing and annotation.</title>
        <authorList>
            <consortium name="The Broad Institute Genomics Platform"/>
            <consortium name="The Broad Institute Genome Sequencing Center for Infectious Disease"/>
            <person name="Wu L."/>
            <person name="Ma J."/>
        </authorList>
    </citation>
    <scope>NUCLEOTIDE SEQUENCE [LARGE SCALE GENOMIC DNA]</scope>
    <source>
        <strain evidence="6 7">JCM 10425</strain>
    </source>
</reference>
<evidence type="ECO:0000313" key="6">
    <source>
        <dbReference type="EMBL" id="GAA0224618.1"/>
    </source>
</evidence>
<dbReference type="PANTHER" id="PTHR32089">
    <property type="entry name" value="METHYL-ACCEPTING CHEMOTAXIS PROTEIN MCPB"/>
    <property type="match status" value="1"/>
</dbReference>
<dbReference type="PANTHER" id="PTHR32089:SF112">
    <property type="entry name" value="LYSOZYME-LIKE PROTEIN-RELATED"/>
    <property type="match status" value="1"/>
</dbReference>
<name>A0ABN0TLE0_9ACTN</name>
<protein>
    <recommendedName>
        <fullName evidence="5">Methyl-accepting transducer domain-containing protein</fullName>
    </recommendedName>
</protein>
<accession>A0ABN0TLE0</accession>
<comment type="similarity">
    <text evidence="2">Belongs to the methyl-accepting chemotaxis (MCP) protein family.</text>
</comment>
<proteinExistence type="inferred from homology"/>
<evidence type="ECO:0000256" key="4">
    <source>
        <dbReference type="SAM" id="MobiDB-lite"/>
    </source>
</evidence>
<dbReference type="PROSITE" id="PS50111">
    <property type="entry name" value="CHEMOTAXIS_TRANSDUC_2"/>
    <property type="match status" value="1"/>
</dbReference>
<dbReference type="PRINTS" id="PR00260">
    <property type="entry name" value="CHEMTRNSDUCR"/>
</dbReference>
<gene>
    <name evidence="6" type="ORF">GCM10009539_07220</name>
</gene>
<evidence type="ECO:0000256" key="3">
    <source>
        <dbReference type="PROSITE-ProRule" id="PRU00284"/>
    </source>
</evidence>
<comment type="caution">
    <text evidence="6">The sequence shown here is derived from an EMBL/GenBank/DDBJ whole genome shotgun (WGS) entry which is preliminary data.</text>
</comment>
<organism evidence="6 7">
    <name type="scientific">Cryptosporangium japonicum</name>
    <dbReference type="NCBI Taxonomy" id="80872"/>
    <lineage>
        <taxon>Bacteria</taxon>
        <taxon>Bacillati</taxon>
        <taxon>Actinomycetota</taxon>
        <taxon>Actinomycetes</taxon>
        <taxon>Cryptosporangiales</taxon>
        <taxon>Cryptosporangiaceae</taxon>
        <taxon>Cryptosporangium</taxon>
    </lineage>
</organism>
<evidence type="ECO:0000259" key="5">
    <source>
        <dbReference type="PROSITE" id="PS50111"/>
    </source>
</evidence>
<dbReference type="InterPro" id="IPR004089">
    <property type="entry name" value="MCPsignal_dom"/>
</dbReference>
<keyword evidence="7" id="KW-1185">Reference proteome</keyword>
<dbReference type="RefSeq" id="WP_344647274.1">
    <property type="nucleotide sequence ID" value="NZ_BAAAGX010000004.1"/>
</dbReference>
<evidence type="ECO:0000256" key="2">
    <source>
        <dbReference type="ARBA" id="ARBA00029447"/>
    </source>
</evidence>